<dbReference type="SUPFAM" id="SSF103657">
    <property type="entry name" value="BAR/IMD domain-like"/>
    <property type="match status" value="1"/>
</dbReference>
<dbReference type="EMBL" id="KN847535">
    <property type="protein sequence ID" value="KIW06268.1"/>
    <property type="molecule type" value="Genomic_DNA"/>
</dbReference>
<dbReference type="CDD" id="cd07609">
    <property type="entry name" value="BAR_SIP3_fungi"/>
    <property type="match status" value="1"/>
</dbReference>
<reference evidence="9 10" key="1">
    <citation type="submission" date="2015-01" db="EMBL/GenBank/DDBJ databases">
        <title>The Genome Sequence of Ochroconis gallopava CBS43764.</title>
        <authorList>
            <consortium name="The Broad Institute Genomics Platform"/>
            <person name="Cuomo C."/>
            <person name="de Hoog S."/>
            <person name="Gorbushina A."/>
            <person name="Stielow B."/>
            <person name="Teixiera M."/>
            <person name="Abouelleil A."/>
            <person name="Chapman S.B."/>
            <person name="Priest M."/>
            <person name="Young S.K."/>
            <person name="Wortman J."/>
            <person name="Nusbaum C."/>
            <person name="Birren B."/>
        </authorList>
    </citation>
    <scope>NUCLEOTIDE SEQUENCE [LARGE SCALE GENOMIC DNA]</scope>
    <source>
        <strain evidence="9 10">CBS 43764</strain>
    </source>
</reference>
<dbReference type="OrthoDB" id="10070851at2759"/>
<evidence type="ECO:0000313" key="10">
    <source>
        <dbReference type="Proteomes" id="UP000053259"/>
    </source>
</evidence>
<dbReference type="SUPFAM" id="SSF50729">
    <property type="entry name" value="PH domain-like"/>
    <property type="match status" value="1"/>
</dbReference>
<accession>A0A0D2AH69</accession>
<feature type="coiled-coil region" evidence="5">
    <location>
        <begin position="247"/>
        <end position="274"/>
    </location>
</feature>
<comment type="subcellular location">
    <subcellularLocation>
        <location evidence="1">Membrane</location>
    </subcellularLocation>
</comment>
<dbReference type="Pfam" id="PF16746">
    <property type="entry name" value="BAR_3"/>
    <property type="match status" value="1"/>
</dbReference>
<evidence type="ECO:0000256" key="6">
    <source>
        <dbReference type="SAM" id="MobiDB-lite"/>
    </source>
</evidence>
<dbReference type="Pfam" id="PF00169">
    <property type="entry name" value="PH"/>
    <property type="match status" value="1"/>
</dbReference>
<feature type="compositionally biased region" description="Polar residues" evidence="6">
    <location>
        <begin position="869"/>
        <end position="878"/>
    </location>
</feature>
<feature type="region of interest" description="Disordered" evidence="6">
    <location>
        <begin position="630"/>
        <end position="679"/>
    </location>
</feature>
<dbReference type="Gene3D" id="2.30.29.30">
    <property type="entry name" value="Pleckstrin-homology domain (PH domain)/Phosphotyrosine-binding domain (PTB)"/>
    <property type="match status" value="2"/>
</dbReference>
<gene>
    <name evidence="9" type="ORF">PV09_02740</name>
</gene>
<feature type="region of interest" description="Disordered" evidence="6">
    <location>
        <begin position="465"/>
        <end position="495"/>
    </location>
</feature>
<feature type="compositionally biased region" description="Low complexity" evidence="6">
    <location>
        <begin position="648"/>
        <end position="673"/>
    </location>
</feature>
<keyword evidence="3" id="KW-1133">Transmembrane helix</keyword>
<dbReference type="Gene3D" id="1.20.1270.60">
    <property type="entry name" value="Arfaptin homology (AH) domain/BAR domain"/>
    <property type="match status" value="1"/>
</dbReference>
<protein>
    <recommendedName>
        <fullName evidence="11">Transcription factor SipA3</fullName>
    </recommendedName>
</protein>
<dbReference type="Pfam" id="PF16016">
    <property type="entry name" value="VASt"/>
    <property type="match status" value="1"/>
</dbReference>
<dbReference type="FunFam" id="2.30.29.30:FF:000349">
    <property type="entry name" value="Transcription factor SipA3"/>
    <property type="match status" value="1"/>
</dbReference>
<evidence type="ECO:0000256" key="3">
    <source>
        <dbReference type="ARBA" id="ARBA00022989"/>
    </source>
</evidence>
<dbReference type="InterPro" id="IPR001849">
    <property type="entry name" value="PH_domain"/>
</dbReference>
<keyword evidence="2" id="KW-0812">Transmembrane</keyword>
<evidence type="ECO:0000259" key="7">
    <source>
        <dbReference type="PROSITE" id="PS50003"/>
    </source>
</evidence>
<name>A0A0D2AH69_9PEZI</name>
<dbReference type="GeneID" id="27310713"/>
<dbReference type="GO" id="GO:0005737">
    <property type="term" value="C:cytoplasm"/>
    <property type="evidence" value="ECO:0007669"/>
    <property type="project" value="InterPro"/>
</dbReference>
<dbReference type="CDD" id="cd13280">
    <property type="entry name" value="PH_SIP3"/>
    <property type="match status" value="1"/>
</dbReference>
<evidence type="ECO:0000256" key="5">
    <source>
        <dbReference type="SAM" id="Coils"/>
    </source>
</evidence>
<dbReference type="SMART" id="SM00233">
    <property type="entry name" value="PH"/>
    <property type="match status" value="1"/>
</dbReference>
<dbReference type="InterPro" id="IPR031968">
    <property type="entry name" value="VASt"/>
</dbReference>
<dbReference type="HOGENOM" id="CLU_001720_0_0_1"/>
<dbReference type="FunFam" id="1.20.1270.60:FF:000079">
    <property type="entry name" value="Transcription factor SipA3"/>
    <property type="match status" value="1"/>
</dbReference>
<proteinExistence type="predicted"/>
<dbReference type="InterPro" id="IPR042067">
    <property type="entry name" value="Sip3_PH"/>
</dbReference>
<dbReference type="RefSeq" id="XP_016216137.1">
    <property type="nucleotide sequence ID" value="XM_016355831.1"/>
</dbReference>
<dbReference type="PANTHER" id="PTHR14248">
    <property type="entry name" value="CYCLIN Y, ISOFORM A"/>
    <property type="match status" value="1"/>
</dbReference>
<dbReference type="InterPro" id="IPR011993">
    <property type="entry name" value="PH-like_dom_sf"/>
</dbReference>
<dbReference type="VEuPathDB" id="FungiDB:PV09_02740"/>
<evidence type="ECO:0000313" key="9">
    <source>
        <dbReference type="EMBL" id="KIW06268.1"/>
    </source>
</evidence>
<dbReference type="PROSITE" id="PS51778">
    <property type="entry name" value="VAST"/>
    <property type="match status" value="1"/>
</dbReference>
<evidence type="ECO:0000256" key="2">
    <source>
        <dbReference type="ARBA" id="ARBA00022692"/>
    </source>
</evidence>
<feature type="domain" description="VASt" evidence="8">
    <location>
        <begin position="920"/>
        <end position="1087"/>
    </location>
</feature>
<dbReference type="PROSITE" id="PS50003">
    <property type="entry name" value="PH_DOMAIN"/>
    <property type="match status" value="1"/>
</dbReference>
<dbReference type="InParanoid" id="A0A0D2AH69"/>
<feature type="region of interest" description="Disordered" evidence="6">
    <location>
        <begin position="853"/>
        <end position="885"/>
    </location>
</feature>
<dbReference type="Proteomes" id="UP000053259">
    <property type="component" value="Unassembled WGS sequence"/>
</dbReference>
<feature type="compositionally biased region" description="Basic and acidic residues" evidence="6">
    <location>
        <begin position="482"/>
        <end position="495"/>
    </location>
</feature>
<evidence type="ECO:0008006" key="11">
    <source>
        <dbReference type="Google" id="ProtNLM"/>
    </source>
</evidence>
<keyword evidence="5" id="KW-0175">Coiled coil</keyword>
<sequence>MAEDHVSHVPAPTGVGKPLSLIPVSLKEAALDSPTFRATVQHFGEQIDLVEKWLDNYVKSASRLSNEVSGIENIINTYLSWTIPPAQVSEAVLDHDYTGLALKRYNEGAKEFWSSTIKWMKKVESSVVDPIRAYLQTDLASLKNYRRILEQCQRNFDSQVARYAAQSKTKEPSALREDAFQLHEARKAYLKASMDFCVAAPQARSALDKLLVKIFADRWRDMKNTRDTLAGNLSKWSFDIDRIRGWSKEMENTERVFKKELQEARKTIEEAAANAIKPSRDLDDYAKSTVAYLGQAPDTRCQPRDGVEEKTEKQGWLFQRTMQGKPARTLWIRRWYYVRHGIFGSLSNNPRTGAVEESEKIGVLLCGVRPAFQDERRFCFEVKTKDATMELQAETQSELMEWIATFEVAKRKALENPASTEAIAAGSKSVDAAFAVTPPIAPEFAAKNPELRSEDDALVERSNTMTLEPPSNIVSRASTDLGARRSLAEGGESTRERMLQKLDLHRSKGSISPAPGTPSPMSGIASLISASHTVLPLGAAGHNLAPSLNISTDFKSILGNQIPPSSLAPSTLANPPTPTNLSRTAVAVSGEKNLSLGSAAIDGGMPGGIMANVWGSNNWGYLNRLERGEVKPSVERRRSMSQPPSPNMPQDSTGTLTSGVASARSPSPVSGSSTPLVHRKTVSMTPDITRSGQIGLLSSGMEYPNYYPLSLKVQDAQFRTLFPEVKREDKLIMVFRATWNPTDQSEFPGRVFVTMNHIYFYSHHLGLVLISGVSFDAISEVTAAPGKDSDFIFLHLRPDISVDGATRITLRTYLEPLKLLQKRLTYLIRNADSAEPESLQEVIKNLIKMEAASNDDSPSLDDWEDVSPFTPTDGATRSSDGRTGFRIDGTLFPDPSKPVSKNATKFKLPAQPVNYVPQGMVATLVEKDFNITAKALFHVLAGDKSTVFQMLNRENGAENLLQGPWVQTEQQTHFRREFKYTVQLGGKPREIVDMQIIDVFNDHLCYVITERRTPWFLPSARNFSIIFKMVLTHVAKSKCKFAIYAKIEWRKRPLLTRRLLEEQALADAGLLAKSLVEILTDQIAALGSSAQNNSRKAVQIYGNVGQSKEILRPAPSDLPTSSRDHISPHSIGALVMRSSKTYAINALLAVIGAVIYLAQALAKVSSAHSILVTSLICSSMMNFYFANKDMWGWYRDRQARHFMKGIGVHPSTGFGHSIWLRDLDTLATPQLSISTSKMNGSSAKWEELSLCRENFNFLLAQTDPSSPPLTSKSQKQDVDAMTISRLQKTRDNFGTYRHNLLVALKVIERVEKETISAEWESWIRKEVGRCRASKKIVQESGGDDSLSNWWKEYCGSCEAEIASDK</sequence>
<dbReference type="InterPro" id="IPR004148">
    <property type="entry name" value="BAR_dom"/>
</dbReference>
<evidence type="ECO:0000256" key="1">
    <source>
        <dbReference type="ARBA" id="ARBA00004370"/>
    </source>
</evidence>
<organism evidence="9 10">
    <name type="scientific">Verruconis gallopava</name>
    <dbReference type="NCBI Taxonomy" id="253628"/>
    <lineage>
        <taxon>Eukaryota</taxon>
        <taxon>Fungi</taxon>
        <taxon>Dikarya</taxon>
        <taxon>Ascomycota</taxon>
        <taxon>Pezizomycotina</taxon>
        <taxon>Dothideomycetes</taxon>
        <taxon>Pleosporomycetidae</taxon>
        <taxon>Venturiales</taxon>
        <taxon>Sympoventuriaceae</taxon>
        <taxon>Verruconis</taxon>
    </lineage>
</organism>
<feature type="domain" description="PH" evidence="7">
    <location>
        <begin position="310"/>
        <end position="411"/>
    </location>
</feature>
<dbReference type="InterPro" id="IPR039463">
    <property type="entry name" value="Sip3/Lam1_BAR"/>
</dbReference>
<dbReference type="FunCoup" id="A0A0D2AH69">
    <property type="interactions" value="40"/>
</dbReference>
<evidence type="ECO:0000259" key="8">
    <source>
        <dbReference type="PROSITE" id="PS51778"/>
    </source>
</evidence>
<dbReference type="GO" id="GO:0016020">
    <property type="term" value="C:membrane"/>
    <property type="evidence" value="ECO:0007669"/>
    <property type="project" value="UniProtKB-SubCell"/>
</dbReference>
<keyword evidence="10" id="KW-1185">Reference proteome</keyword>
<dbReference type="STRING" id="253628.A0A0D2AH69"/>
<keyword evidence="4" id="KW-0472">Membrane</keyword>
<evidence type="ECO:0000256" key="4">
    <source>
        <dbReference type="ARBA" id="ARBA00023136"/>
    </source>
</evidence>
<dbReference type="InterPro" id="IPR027267">
    <property type="entry name" value="AH/BAR_dom_sf"/>
</dbReference>